<proteinExistence type="inferred from homology"/>
<dbReference type="PANTHER" id="PTHR37690:SF1">
    <property type="entry name" value="CHORISMATE DEHYDRATASE"/>
    <property type="match status" value="1"/>
</dbReference>
<dbReference type="PATRIC" id="fig|35818.10.peg.284"/>
<keyword evidence="2 4" id="KW-0474">Menaquinone biosynthesis</keyword>
<dbReference type="Proteomes" id="UP000037997">
    <property type="component" value="Unassembled WGS sequence"/>
</dbReference>
<dbReference type="EMBL" id="JNOC01000031">
    <property type="protein sequence ID" value="KPH55858.1"/>
    <property type="molecule type" value="Genomic_DNA"/>
</dbReference>
<comment type="function">
    <text evidence="4">Catalyzes the dehydration of chorismate into 3-[(1-carboxyvinyl)oxy]benzoate, a step in the biosynthesis of menaquinone (MK, vitamin K2).</text>
</comment>
<evidence type="ECO:0000256" key="2">
    <source>
        <dbReference type="ARBA" id="ARBA00022428"/>
    </source>
</evidence>
<dbReference type="OrthoDB" id="9810112at2"/>
<dbReference type="STRING" id="35818.HPU229336_01310"/>
<accession>A0A0N0LR25</accession>
<dbReference type="EMBL" id="JNUR01000014">
    <property type="protein sequence ID" value="KPH50809.1"/>
    <property type="molecule type" value="Genomic_DNA"/>
</dbReference>
<dbReference type="HAMAP" id="MF_00995">
    <property type="entry name" value="MqnA"/>
    <property type="match status" value="1"/>
</dbReference>
<protein>
    <recommendedName>
        <fullName evidence="4">Chorismate dehydratase</fullName>
        <ecNumber evidence="4">4.2.1.151</ecNumber>
    </recommendedName>
    <alternativeName>
        <fullName evidence="4">Menaquinone biosynthetic enzyme MqnA</fullName>
    </alternativeName>
</protein>
<reference evidence="7 8" key="1">
    <citation type="submission" date="2014-06" db="EMBL/GenBank/DDBJ databases">
        <title>Helicobacter pullorum isolates in fresh chicken meat - phenotypic and genotypic features.</title>
        <authorList>
            <person name="Borges V."/>
            <person name="Santos A."/>
            <person name="Correia C.B."/>
            <person name="Saraiva M."/>
            <person name="Menard A."/>
            <person name="Vieira L."/>
            <person name="Sampaio D.A."/>
            <person name="Gomes J.P."/>
            <person name="Oleastro M."/>
        </authorList>
    </citation>
    <scope>NUCLEOTIDE SEQUENCE [LARGE SCALE GENOMIC DNA]</scope>
    <source>
        <strain evidence="6 8">229334/12</strain>
        <strain evidence="5 7">229336/12</strain>
    </source>
</reference>
<dbReference type="Proteomes" id="UP000037800">
    <property type="component" value="Unassembled WGS sequence"/>
</dbReference>
<name>A0A0N0LR25_9HELI</name>
<dbReference type="PANTHER" id="PTHR37690">
    <property type="entry name" value="CHORISMATE DEHYDRATASE"/>
    <property type="match status" value="1"/>
</dbReference>
<comment type="pathway">
    <text evidence="1 4">Quinol/quinone metabolism; menaquinone biosynthesis.</text>
</comment>
<comment type="similarity">
    <text evidence="4">Belongs to the MqnA/MqnD family. MqnA subfamily.</text>
</comment>
<evidence type="ECO:0000256" key="3">
    <source>
        <dbReference type="ARBA" id="ARBA00023239"/>
    </source>
</evidence>
<sequence>MRFGKIDYLNLLPFEVFIRSYPTTSQFMLFYRKNKSYPAKLNKEFLFGRIDAGFVSSITALRAKSERFFASQVGIVAKREVLSVICIQGKEGSDYQSATSNALLKVLGLKGRVLIGDRALFEVLRQKARGEKNYIDMGEYWYQKGGLPFVFGRLCVRKDFKSCEKIIQAFSKSHIKIPYYLLNEASKNTKIAKKDIIEYLKVLSYKIDKKANFGVERFYRELRILGIKAPKRF</sequence>
<comment type="catalytic activity">
    <reaction evidence="4">
        <text>chorismate = 3-[(1-carboxyvinyl)-oxy]benzoate + H2O</text>
        <dbReference type="Rhea" id="RHEA:40051"/>
        <dbReference type="ChEBI" id="CHEBI:15377"/>
        <dbReference type="ChEBI" id="CHEBI:29748"/>
        <dbReference type="ChEBI" id="CHEBI:76981"/>
        <dbReference type="EC" id="4.2.1.151"/>
    </reaction>
</comment>
<evidence type="ECO:0000313" key="6">
    <source>
        <dbReference type="EMBL" id="KPH55858.1"/>
    </source>
</evidence>
<evidence type="ECO:0000313" key="7">
    <source>
        <dbReference type="Proteomes" id="UP000037800"/>
    </source>
</evidence>
<gene>
    <name evidence="4" type="primary">mqnA</name>
    <name evidence="6" type="ORF">HPU229334_05855</name>
    <name evidence="5" type="ORF">HPU229336_01310</name>
</gene>
<dbReference type="EC" id="4.2.1.151" evidence="4"/>
<dbReference type="Gene3D" id="3.40.190.10">
    <property type="entry name" value="Periplasmic binding protein-like II"/>
    <property type="match status" value="3"/>
</dbReference>
<dbReference type="GO" id="GO:0009234">
    <property type="term" value="P:menaquinone biosynthetic process"/>
    <property type="evidence" value="ECO:0007669"/>
    <property type="project" value="UniProtKB-UniRule"/>
</dbReference>
<dbReference type="InterPro" id="IPR003773">
    <property type="entry name" value="Menaquinone_biosynth"/>
</dbReference>
<dbReference type="GO" id="GO:0016836">
    <property type="term" value="F:hydro-lyase activity"/>
    <property type="evidence" value="ECO:0007669"/>
    <property type="project" value="UniProtKB-UniRule"/>
</dbReference>
<dbReference type="UniPathway" id="UPA00079"/>
<evidence type="ECO:0000256" key="1">
    <source>
        <dbReference type="ARBA" id="ARBA00004863"/>
    </source>
</evidence>
<dbReference type="SUPFAM" id="SSF53850">
    <property type="entry name" value="Periplasmic binding protein-like II"/>
    <property type="match status" value="1"/>
</dbReference>
<keyword evidence="3 4" id="KW-0456">Lyase</keyword>
<organism evidence="6 8">
    <name type="scientific">Helicobacter pullorum</name>
    <dbReference type="NCBI Taxonomy" id="35818"/>
    <lineage>
        <taxon>Bacteria</taxon>
        <taxon>Pseudomonadati</taxon>
        <taxon>Campylobacterota</taxon>
        <taxon>Epsilonproteobacteria</taxon>
        <taxon>Campylobacterales</taxon>
        <taxon>Helicobacteraceae</taxon>
        <taxon>Helicobacter</taxon>
    </lineage>
</organism>
<dbReference type="AlphaFoldDB" id="A0A0N0LR25"/>
<evidence type="ECO:0000313" key="8">
    <source>
        <dbReference type="Proteomes" id="UP000037997"/>
    </source>
</evidence>
<dbReference type="InterPro" id="IPR030868">
    <property type="entry name" value="MqnA"/>
</dbReference>
<evidence type="ECO:0000313" key="5">
    <source>
        <dbReference type="EMBL" id="KPH50809.1"/>
    </source>
</evidence>
<dbReference type="RefSeq" id="WP_054197930.1">
    <property type="nucleotide sequence ID" value="NZ_CAJFGW010000005.1"/>
</dbReference>
<evidence type="ECO:0000256" key="4">
    <source>
        <dbReference type="HAMAP-Rule" id="MF_00995"/>
    </source>
</evidence>
<dbReference type="Pfam" id="PF02621">
    <property type="entry name" value="VitK2_biosynth"/>
    <property type="match status" value="2"/>
</dbReference>
<comment type="caution">
    <text evidence="6">The sequence shown here is derived from an EMBL/GenBank/DDBJ whole genome shotgun (WGS) entry which is preliminary data.</text>
</comment>